<proteinExistence type="predicted"/>
<evidence type="ECO:0000313" key="2">
    <source>
        <dbReference type="EMBL" id="TVM05399.1"/>
    </source>
</evidence>
<feature type="transmembrane region" description="Helical" evidence="1">
    <location>
        <begin position="41"/>
        <end position="59"/>
    </location>
</feature>
<protein>
    <submittedName>
        <fullName evidence="2">AcrB/AcrD/AcrF family protein</fullName>
    </submittedName>
</protein>
<dbReference type="Gene3D" id="1.20.1640.10">
    <property type="entry name" value="Multidrug efflux transporter AcrB transmembrane domain"/>
    <property type="match status" value="1"/>
</dbReference>
<dbReference type="Proteomes" id="UP000448292">
    <property type="component" value="Unassembled WGS sequence"/>
</dbReference>
<comment type="caution">
    <text evidence="2">The sequence shown here is derived from an EMBL/GenBank/DDBJ whole genome shotgun (WGS) entry which is preliminary data.</text>
</comment>
<gene>
    <name evidence="2" type="ORF">DPQ33_19670</name>
</gene>
<keyword evidence="3" id="KW-1185">Reference proteome</keyword>
<feature type="non-terminal residue" evidence="2">
    <location>
        <position position="1"/>
    </location>
</feature>
<name>A0A7M3M920_9BACT</name>
<feature type="transmembrane region" description="Helical" evidence="1">
    <location>
        <begin position="134"/>
        <end position="159"/>
    </location>
</feature>
<dbReference type="Gene3D" id="3.30.70.1320">
    <property type="entry name" value="Multidrug efflux transporter AcrB pore domain like"/>
    <property type="match status" value="1"/>
</dbReference>
<dbReference type="GO" id="GO:0042910">
    <property type="term" value="F:xenobiotic transmembrane transporter activity"/>
    <property type="evidence" value="ECO:0007669"/>
    <property type="project" value="TreeGrafter"/>
</dbReference>
<dbReference type="PANTHER" id="PTHR32063">
    <property type="match status" value="1"/>
</dbReference>
<dbReference type="AlphaFoldDB" id="A0A7M3M920"/>
<organism evidence="2 3">
    <name type="scientific">Oceanidesulfovibrio indonesiensis</name>
    <dbReference type="NCBI Taxonomy" id="54767"/>
    <lineage>
        <taxon>Bacteria</taxon>
        <taxon>Pseudomonadati</taxon>
        <taxon>Thermodesulfobacteriota</taxon>
        <taxon>Desulfovibrionia</taxon>
        <taxon>Desulfovibrionales</taxon>
        <taxon>Desulfovibrionaceae</taxon>
        <taxon>Oceanidesulfovibrio</taxon>
    </lineage>
</organism>
<dbReference type="PANTHER" id="PTHR32063:SF16">
    <property type="entry name" value="CATION EFFLUX SYSTEM (ACRB_ACRD_ACRF FAMILY)"/>
    <property type="match status" value="1"/>
</dbReference>
<keyword evidence="1" id="KW-0812">Transmembrane</keyword>
<reference evidence="2 3" key="1">
    <citation type="submission" date="2018-06" db="EMBL/GenBank/DDBJ databases">
        <title>Complete genome of Desulfovibrio indonesiensis P37SLT.</title>
        <authorList>
            <person name="Crispim J.S."/>
            <person name="Vidigal P.M.P."/>
            <person name="Silva L.C.F."/>
            <person name="Laguardia C.N."/>
            <person name="Araujo L.C."/>
            <person name="Dias R.S."/>
            <person name="Sousa M.P."/>
            <person name="Paula S.O."/>
            <person name="Silva C."/>
        </authorList>
    </citation>
    <scope>NUCLEOTIDE SEQUENCE [LARGE SCALE GENOMIC DNA]</scope>
    <source>
        <strain evidence="2 3">P37SLT</strain>
    </source>
</reference>
<dbReference type="PRINTS" id="PR00702">
    <property type="entry name" value="ACRIFLAVINRP"/>
</dbReference>
<evidence type="ECO:0000256" key="1">
    <source>
        <dbReference type="SAM" id="Phobius"/>
    </source>
</evidence>
<feature type="transmembrane region" description="Helical" evidence="1">
    <location>
        <begin position="66"/>
        <end position="87"/>
    </location>
</feature>
<dbReference type="RefSeq" id="WP_144304781.1">
    <property type="nucleotide sequence ID" value="NZ_QMIE01000248.1"/>
</dbReference>
<feature type="non-terminal residue" evidence="2">
    <location>
        <position position="181"/>
    </location>
</feature>
<dbReference type="Pfam" id="PF00873">
    <property type="entry name" value="ACR_tran"/>
    <property type="match status" value="1"/>
</dbReference>
<dbReference type="InterPro" id="IPR001036">
    <property type="entry name" value="Acrflvin-R"/>
</dbReference>
<accession>A0A7M3M920</accession>
<evidence type="ECO:0000313" key="3">
    <source>
        <dbReference type="Proteomes" id="UP000448292"/>
    </source>
</evidence>
<keyword evidence="1" id="KW-0472">Membrane</keyword>
<sequence length="181" mass="19722">VNVARRVVDRSESLIHLLPDGVRVEITRDYGKTAQSKVNELLTSLFFAIVTVVVLLAIALGRREALVVAVSVPVSFALALFVSSLLGYTINRVTLFALIISLGLVVDDPIMNVDNIQRHILMRRQNPFRATLTAVREVLPAVLLSTLAISVSFAPMFFITGMMGPYMAPMAANVPLAVIFS</sequence>
<dbReference type="SUPFAM" id="SSF82866">
    <property type="entry name" value="Multidrug efflux transporter AcrB transmembrane domain"/>
    <property type="match status" value="1"/>
</dbReference>
<dbReference type="EMBL" id="QMIE01000248">
    <property type="protein sequence ID" value="TVM05399.1"/>
    <property type="molecule type" value="Genomic_DNA"/>
</dbReference>
<dbReference type="GO" id="GO:0005886">
    <property type="term" value="C:plasma membrane"/>
    <property type="evidence" value="ECO:0007669"/>
    <property type="project" value="TreeGrafter"/>
</dbReference>
<keyword evidence="1" id="KW-1133">Transmembrane helix</keyword>